<name>A0AAE9EG33_CAEBR</name>
<dbReference type="Proteomes" id="UP000829354">
    <property type="component" value="Chromosome II"/>
</dbReference>
<accession>A0AAE9EG33</accession>
<dbReference type="EMBL" id="CP092621">
    <property type="protein sequence ID" value="UMM20708.1"/>
    <property type="molecule type" value="Genomic_DNA"/>
</dbReference>
<proteinExistence type="predicted"/>
<sequence length="243" mass="27888">MPTSVIAPHMKEASQTIFVQRLRRFPSYHIHRGKFEIQSVTICYDDIVSNVFTVISASGEVWNSGALKEGVCMISFILEYSVISQFESKGNLDLSSADLEIVSSASAFFINSIEGKPNRLTMRLLEKSNKELLREVKLSHSNMAIPLKQILKIPMPNVRTMFFNFVSYPEAISEMAKRWTNTDTAPETKMTIKMRGSFNWMLNFKTSFFSKILEESQDKFVIETDSRDKVIELKLLDFRAKCR</sequence>
<protein>
    <submittedName>
        <fullName evidence="1">Uncharacterized protein</fullName>
    </submittedName>
</protein>
<dbReference type="AlphaFoldDB" id="A0AAE9EG33"/>
<reference evidence="1 2" key="1">
    <citation type="submission" date="2022-04" db="EMBL/GenBank/DDBJ databases">
        <title>Chromosome-level reference genomes for two strains of Caenorhabditis briggsae: an improved platform for comparative genomics.</title>
        <authorList>
            <person name="Stevens L."/>
            <person name="Andersen E."/>
        </authorList>
    </citation>
    <scope>NUCLEOTIDE SEQUENCE [LARGE SCALE GENOMIC DNA]</scope>
    <source>
        <strain evidence="1">VX34</strain>
        <tissue evidence="1">Whole-organism</tissue>
    </source>
</reference>
<organism evidence="1 2">
    <name type="scientific">Caenorhabditis briggsae</name>
    <dbReference type="NCBI Taxonomy" id="6238"/>
    <lineage>
        <taxon>Eukaryota</taxon>
        <taxon>Metazoa</taxon>
        <taxon>Ecdysozoa</taxon>
        <taxon>Nematoda</taxon>
        <taxon>Chromadorea</taxon>
        <taxon>Rhabditida</taxon>
        <taxon>Rhabditina</taxon>
        <taxon>Rhabditomorpha</taxon>
        <taxon>Rhabditoidea</taxon>
        <taxon>Rhabditidae</taxon>
        <taxon>Peloderinae</taxon>
        <taxon>Caenorhabditis</taxon>
    </lineage>
</organism>
<evidence type="ECO:0000313" key="2">
    <source>
        <dbReference type="Proteomes" id="UP000829354"/>
    </source>
</evidence>
<keyword evidence="2" id="KW-1185">Reference proteome</keyword>
<gene>
    <name evidence="1" type="ORF">L5515_015885</name>
</gene>
<evidence type="ECO:0000313" key="1">
    <source>
        <dbReference type="EMBL" id="UMM20708.1"/>
    </source>
</evidence>